<feature type="transmembrane region" description="Helical" evidence="8">
    <location>
        <begin position="149"/>
        <end position="166"/>
    </location>
</feature>
<keyword evidence="4" id="KW-0808">Transferase</keyword>
<dbReference type="InterPro" id="IPR038731">
    <property type="entry name" value="RgtA/B/C-like"/>
</dbReference>
<keyword evidence="2" id="KW-1003">Cell membrane</keyword>
<dbReference type="InterPro" id="IPR050297">
    <property type="entry name" value="LipidA_mod_glycosyltrf_83"/>
</dbReference>
<feature type="transmembrane region" description="Helical" evidence="8">
    <location>
        <begin position="20"/>
        <end position="37"/>
    </location>
</feature>
<keyword evidence="5 8" id="KW-0812">Transmembrane</keyword>
<evidence type="ECO:0000256" key="1">
    <source>
        <dbReference type="ARBA" id="ARBA00004651"/>
    </source>
</evidence>
<dbReference type="PANTHER" id="PTHR33908">
    <property type="entry name" value="MANNOSYLTRANSFERASE YKCB-RELATED"/>
    <property type="match status" value="1"/>
</dbReference>
<dbReference type="PANTHER" id="PTHR33908:SF11">
    <property type="entry name" value="MEMBRANE PROTEIN"/>
    <property type="match status" value="1"/>
</dbReference>
<reference evidence="10" key="1">
    <citation type="submission" date="2022-01" db="EMBL/GenBank/DDBJ databases">
        <authorList>
            <person name="Criscuolo A."/>
        </authorList>
    </citation>
    <scope>NUCLEOTIDE SEQUENCE</scope>
    <source>
        <strain evidence="10">CIP111893</strain>
    </source>
</reference>
<keyword evidence="3" id="KW-0328">Glycosyltransferase</keyword>
<feature type="transmembrane region" description="Helical" evidence="8">
    <location>
        <begin position="215"/>
        <end position="232"/>
    </location>
</feature>
<evidence type="ECO:0000313" key="10">
    <source>
        <dbReference type="EMBL" id="CAH1200779.1"/>
    </source>
</evidence>
<feature type="transmembrane region" description="Helical" evidence="8">
    <location>
        <begin position="85"/>
        <end position="112"/>
    </location>
</feature>
<evidence type="ECO:0000313" key="11">
    <source>
        <dbReference type="Proteomes" id="UP000838686"/>
    </source>
</evidence>
<evidence type="ECO:0000256" key="7">
    <source>
        <dbReference type="ARBA" id="ARBA00023136"/>
    </source>
</evidence>
<name>A0ABM9C182_9BACL</name>
<proteinExistence type="predicted"/>
<evidence type="ECO:0000256" key="6">
    <source>
        <dbReference type="ARBA" id="ARBA00022989"/>
    </source>
</evidence>
<evidence type="ECO:0000256" key="4">
    <source>
        <dbReference type="ARBA" id="ARBA00022679"/>
    </source>
</evidence>
<dbReference type="EMBL" id="CAKMMF010000006">
    <property type="protein sequence ID" value="CAH1200779.1"/>
    <property type="molecule type" value="Genomic_DNA"/>
</dbReference>
<feature type="transmembrane region" description="Helical" evidence="8">
    <location>
        <begin position="334"/>
        <end position="352"/>
    </location>
</feature>
<evidence type="ECO:0000256" key="5">
    <source>
        <dbReference type="ARBA" id="ARBA00022692"/>
    </source>
</evidence>
<dbReference type="Proteomes" id="UP000838686">
    <property type="component" value="Unassembled WGS sequence"/>
</dbReference>
<feature type="transmembrane region" description="Helical" evidence="8">
    <location>
        <begin position="178"/>
        <end position="203"/>
    </location>
</feature>
<accession>A0ABM9C182</accession>
<keyword evidence="11" id="KW-1185">Reference proteome</keyword>
<keyword evidence="6 8" id="KW-1133">Transmembrane helix</keyword>
<gene>
    <name evidence="10" type="ORF">PAECIP111893_01564</name>
</gene>
<evidence type="ECO:0000256" key="2">
    <source>
        <dbReference type="ARBA" id="ARBA00022475"/>
    </source>
</evidence>
<comment type="subcellular location">
    <subcellularLocation>
        <location evidence="1">Cell membrane</location>
        <topology evidence="1">Multi-pass membrane protein</topology>
    </subcellularLocation>
</comment>
<comment type="caution">
    <text evidence="10">The sequence shown here is derived from an EMBL/GenBank/DDBJ whole genome shotgun (WGS) entry which is preliminary data.</text>
</comment>
<evidence type="ECO:0000259" key="9">
    <source>
        <dbReference type="Pfam" id="PF13231"/>
    </source>
</evidence>
<dbReference type="Pfam" id="PF13231">
    <property type="entry name" value="PMT_2"/>
    <property type="match status" value="1"/>
</dbReference>
<dbReference type="RefSeq" id="WP_236339899.1">
    <property type="nucleotide sequence ID" value="NZ_CAKMMF010000006.1"/>
</dbReference>
<evidence type="ECO:0000256" key="3">
    <source>
        <dbReference type="ARBA" id="ARBA00022676"/>
    </source>
</evidence>
<keyword evidence="7 8" id="KW-0472">Membrane</keyword>
<protein>
    <recommendedName>
        <fullName evidence="9">Glycosyltransferase RgtA/B/C/D-like domain-containing protein</fullName>
    </recommendedName>
</protein>
<feature type="transmembrane region" description="Helical" evidence="8">
    <location>
        <begin position="384"/>
        <end position="403"/>
    </location>
</feature>
<sequence length="409" mass="47192">MNEQITKQEHDKYAVFSIKWIYIVLAVALGLRVYYIVTTAFPPLEGDAFGYDKMARQFLETGVLGYLKTTPNAFVMPGFPLLLSLVYFVFGTNLIWFQLLQVVFSVVTILVVYKISQKFMKESYCLLCAAIMAIYPSFIYANGLLLTEVSFTLLTALFFWTLLLGIESGRRFHFVLSGVCLGLSVMFRPTLATLIIPIIVYFMMQIPSRKRIYQAILYVGLSSFVIVLPWWIRNFLLYGEFVLFTTSGGNPLLYGVHPYLIGVRDTFDAVYKLNADELTRNQLWSDKAKEMFAAQIDNVLFIKWIVFGKMNVFWKLPWVENGEIAHLLEKLRNPLHLVLVIGGWIGIWLSVIRRSPLQWIAVMVISYTILHQVMLSIPRYAFPVMPFVIVMFVYMVSSIDDLLRKRFAR</sequence>
<organism evidence="10 11">
    <name type="scientific">Paenibacillus plantiphilus</name>
    <dbReference type="NCBI Taxonomy" id="2905650"/>
    <lineage>
        <taxon>Bacteria</taxon>
        <taxon>Bacillati</taxon>
        <taxon>Bacillota</taxon>
        <taxon>Bacilli</taxon>
        <taxon>Bacillales</taxon>
        <taxon>Paenibacillaceae</taxon>
        <taxon>Paenibacillus</taxon>
    </lineage>
</organism>
<feature type="domain" description="Glycosyltransferase RgtA/B/C/D-like" evidence="9">
    <location>
        <begin position="77"/>
        <end position="232"/>
    </location>
</feature>
<feature type="transmembrane region" description="Helical" evidence="8">
    <location>
        <begin position="124"/>
        <end position="143"/>
    </location>
</feature>
<evidence type="ECO:0000256" key="8">
    <source>
        <dbReference type="SAM" id="Phobius"/>
    </source>
</evidence>